<keyword evidence="2" id="KW-1185">Reference proteome</keyword>
<evidence type="ECO:0000313" key="2">
    <source>
        <dbReference type="Proteomes" id="UP001642409"/>
    </source>
</evidence>
<reference evidence="1 2" key="1">
    <citation type="submission" date="2024-07" db="EMBL/GenBank/DDBJ databases">
        <authorList>
            <person name="Akdeniz Z."/>
        </authorList>
    </citation>
    <scope>NUCLEOTIDE SEQUENCE [LARGE SCALE GENOMIC DNA]</scope>
</reference>
<sequence length="128" mass="13574">MGNYFVQTTYNLQQINSTLSNTQTQQSGQIATINSQISQIQQINSNQNSQITTLQTNTNSLSGQIGTLNSQISSLQQQINSLQTSVASISGSSLTGSCVNQGDCQSCNVCNNGTCVQLQHCYGNTASA</sequence>
<dbReference type="Gene3D" id="1.20.5.340">
    <property type="match status" value="1"/>
</dbReference>
<dbReference type="Proteomes" id="UP001642409">
    <property type="component" value="Unassembled WGS sequence"/>
</dbReference>
<name>A0ABP1I1W4_9EUKA</name>
<organism evidence="1 2">
    <name type="scientific">Hexamita inflata</name>
    <dbReference type="NCBI Taxonomy" id="28002"/>
    <lineage>
        <taxon>Eukaryota</taxon>
        <taxon>Metamonada</taxon>
        <taxon>Diplomonadida</taxon>
        <taxon>Hexamitidae</taxon>
        <taxon>Hexamitinae</taxon>
        <taxon>Hexamita</taxon>
    </lineage>
</organism>
<evidence type="ECO:0000313" key="1">
    <source>
        <dbReference type="EMBL" id="CAL6005465.1"/>
    </source>
</evidence>
<accession>A0ABP1I1W4</accession>
<protein>
    <submittedName>
        <fullName evidence="1">Hypothetical_protein</fullName>
    </submittedName>
</protein>
<comment type="caution">
    <text evidence="1">The sequence shown here is derived from an EMBL/GenBank/DDBJ whole genome shotgun (WGS) entry which is preliminary data.</text>
</comment>
<dbReference type="EMBL" id="CAXDID020000051">
    <property type="protein sequence ID" value="CAL6005465.1"/>
    <property type="molecule type" value="Genomic_DNA"/>
</dbReference>
<proteinExistence type="predicted"/>
<gene>
    <name evidence="1" type="ORF">HINF_LOCUS19391</name>
</gene>